<evidence type="ECO:0000256" key="2">
    <source>
        <dbReference type="ARBA" id="ARBA00022490"/>
    </source>
</evidence>
<dbReference type="AlphaFoldDB" id="A0A3P7KHS1"/>
<dbReference type="Proteomes" id="UP000270094">
    <property type="component" value="Unassembled WGS sequence"/>
</dbReference>
<keyword evidence="4" id="KW-1015">Disulfide bond</keyword>
<dbReference type="PANTHER" id="PTHR35971:SF5">
    <property type="entry name" value="OBSCURIN LIKE CYTOSKELETAL ADAPTOR 1"/>
    <property type="match status" value="1"/>
</dbReference>
<dbReference type="InterPro" id="IPR013098">
    <property type="entry name" value="Ig_I-set"/>
</dbReference>
<evidence type="ECO:0000259" key="5">
    <source>
        <dbReference type="PROSITE" id="PS50835"/>
    </source>
</evidence>
<feature type="non-terminal residue" evidence="6">
    <location>
        <position position="1"/>
    </location>
</feature>
<proteinExistence type="predicted"/>
<evidence type="ECO:0000256" key="3">
    <source>
        <dbReference type="ARBA" id="ARBA00022553"/>
    </source>
</evidence>
<keyword evidence="3" id="KW-0597">Phosphoprotein</keyword>
<dbReference type="PANTHER" id="PTHR35971">
    <property type="entry name" value="SI:DKEY-31G6.6"/>
    <property type="match status" value="1"/>
</dbReference>
<feature type="domain" description="Ig-like" evidence="5">
    <location>
        <begin position="51"/>
        <end position="133"/>
    </location>
</feature>
<dbReference type="PROSITE" id="PS50835">
    <property type="entry name" value="IG_LIKE"/>
    <property type="match status" value="1"/>
</dbReference>
<evidence type="ECO:0000313" key="6">
    <source>
        <dbReference type="EMBL" id="VDM67272.1"/>
    </source>
</evidence>
<dbReference type="InterPro" id="IPR007110">
    <property type="entry name" value="Ig-like_dom"/>
</dbReference>
<dbReference type="CDD" id="cd00096">
    <property type="entry name" value="Ig"/>
    <property type="match status" value="1"/>
</dbReference>
<dbReference type="GO" id="GO:0005737">
    <property type="term" value="C:cytoplasm"/>
    <property type="evidence" value="ECO:0007669"/>
    <property type="project" value="UniProtKB-SubCell"/>
</dbReference>
<evidence type="ECO:0000313" key="7">
    <source>
        <dbReference type="Proteomes" id="UP000270094"/>
    </source>
</evidence>
<reference evidence="6 7" key="1">
    <citation type="submission" date="2018-11" db="EMBL/GenBank/DDBJ databases">
        <authorList>
            <consortium name="Pathogen Informatics"/>
        </authorList>
    </citation>
    <scope>NUCLEOTIDE SEQUENCE [LARGE SCALE GENOMIC DNA]</scope>
</reference>
<dbReference type="OrthoDB" id="5849422at2759"/>
<dbReference type="SUPFAM" id="SSF48726">
    <property type="entry name" value="Immunoglobulin"/>
    <property type="match status" value="1"/>
</dbReference>
<organism evidence="6 7">
    <name type="scientific">Strongylus vulgaris</name>
    <name type="common">Blood worm</name>
    <dbReference type="NCBI Taxonomy" id="40348"/>
    <lineage>
        <taxon>Eukaryota</taxon>
        <taxon>Metazoa</taxon>
        <taxon>Ecdysozoa</taxon>
        <taxon>Nematoda</taxon>
        <taxon>Chromadorea</taxon>
        <taxon>Rhabditida</taxon>
        <taxon>Rhabditina</taxon>
        <taxon>Rhabditomorpha</taxon>
        <taxon>Strongyloidea</taxon>
        <taxon>Strongylidae</taxon>
        <taxon>Strongylus</taxon>
    </lineage>
</organism>
<sequence>VEIARDGERFRLSISAVTSDDSGQYQLEAEQKGVKCISVASLIVSGNANEPPVTKLPASVSVASGSATKLVLEMSNSEGYTVQWFKGGEKVEKSERMKSVKSGNSFKLDFKTVEASDEGVYVVKVIKDKKAVAKYAAAVHVEP</sequence>
<keyword evidence="2" id="KW-0963">Cytoplasm</keyword>
<dbReference type="Pfam" id="PF07679">
    <property type="entry name" value="I-set"/>
    <property type="match status" value="1"/>
</dbReference>
<keyword evidence="7" id="KW-1185">Reference proteome</keyword>
<name>A0A3P7KHS1_STRVU</name>
<gene>
    <name evidence="6" type="ORF">SVUK_LOCUS2270</name>
</gene>
<comment type="subcellular location">
    <subcellularLocation>
        <location evidence="1">Cytoplasm</location>
    </subcellularLocation>
</comment>
<evidence type="ECO:0000256" key="1">
    <source>
        <dbReference type="ARBA" id="ARBA00004496"/>
    </source>
</evidence>
<dbReference type="EMBL" id="UYYB01005046">
    <property type="protein sequence ID" value="VDM67272.1"/>
    <property type="molecule type" value="Genomic_DNA"/>
</dbReference>
<dbReference type="InterPro" id="IPR013783">
    <property type="entry name" value="Ig-like_fold"/>
</dbReference>
<dbReference type="InterPro" id="IPR036179">
    <property type="entry name" value="Ig-like_dom_sf"/>
</dbReference>
<dbReference type="InterPro" id="IPR052385">
    <property type="entry name" value="Obscurin/Obscurin-like_Reg"/>
</dbReference>
<evidence type="ECO:0000256" key="4">
    <source>
        <dbReference type="ARBA" id="ARBA00023157"/>
    </source>
</evidence>
<dbReference type="Gene3D" id="2.60.40.10">
    <property type="entry name" value="Immunoglobulins"/>
    <property type="match status" value="1"/>
</dbReference>
<protein>
    <recommendedName>
        <fullName evidence="5">Ig-like domain-containing protein</fullName>
    </recommendedName>
</protein>
<accession>A0A3P7KHS1</accession>